<keyword evidence="3" id="KW-1185">Reference proteome</keyword>
<reference evidence="2 3" key="1">
    <citation type="submission" date="2020-06" db="EMBL/GenBank/DDBJ databases">
        <authorList>
            <person name="Chanama M."/>
        </authorList>
    </citation>
    <scope>NUCLEOTIDE SEQUENCE [LARGE SCALE GENOMIC DNA]</scope>
    <source>
        <strain evidence="2 3">TBRC6557</strain>
    </source>
</reference>
<keyword evidence="1" id="KW-0812">Transmembrane</keyword>
<name>A0A7Y6IV39_9ACTN</name>
<proteinExistence type="predicted"/>
<dbReference type="RefSeq" id="WP_175604318.1">
    <property type="nucleotide sequence ID" value="NZ_JABWGO010000010.1"/>
</dbReference>
<feature type="transmembrane region" description="Helical" evidence="1">
    <location>
        <begin position="12"/>
        <end position="31"/>
    </location>
</feature>
<keyword evidence="1" id="KW-0472">Membrane</keyword>
<protein>
    <submittedName>
        <fullName evidence="2">Uncharacterized protein</fullName>
    </submittedName>
</protein>
<dbReference type="Proteomes" id="UP000546126">
    <property type="component" value="Unassembled WGS sequence"/>
</dbReference>
<organism evidence="2 3">
    <name type="scientific">Nonomuraea rhodomycinica</name>
    <dbReference type="NCBI Taxonomy" id="1712872"/>
    <lineage>
        <taxon>Bacteria</taxon>
        <taxon>Bacillati</taxon>
        <taxon>Actinomycetota</taxon>
        <taxon>Actinomycetes</taxon>
        <taxon>Streptosporangiales</taxon>
        <taxon>Streptosporangiaceae</taxon>
        <taxon>Nonomuraea</taxon>
    </lineage>
</organism>
<accession>A0A7Y6IV39</accession>
<keyword evidence="1" id="KW-1133">Transmembrane helix</keyword>
<evidence type="ECO:0000313" key="3">
    <source>
        <dbReference type="Proteomes" id="UP000546126"/>
    </source>
</evidence>
<sequence>MVMQVGLRHFPPLLYAGLRFALAGLPALLFVGRPQVAWRWVAGVAAAIGVGTPALPLVTPRRARTGGFHGLRELHGAAQLAPLTSRARRHALRARSHASLVLKWVS</sequence>
<gene>
    <name evidence="2" type="ORF">HT134_32585</name>
</gene>
<evidence type="ECO:0000256" key="1">
    <source>
        <dbReference type="SAM" id="Phobius"/>
    </source>
</evidence>
<feature type="transmembrane region" description="Helical" evidence="1">
    <location>
        <begin position="37"/>
        <end position="58"/>
    </location>
</feature>
<comment type="caution">
    <text evidence="2">The sequence shown here is derived from an EMBL/GenBank/DDBJ whole genome shotgun (WGS) entry which is preliminary data.</text>
</comment>
<dbReference type="AlphaFoldDB" id="A0A7Y6IV39"/>
<dbReference type="EMBL" id="JABWGO010000010">
    <property type="protein sequence ID" value="NUW44830.1"/>
    <property type="molecule type" value="Genomic_DNA"/>
</dbReference>
<evidence type="ECO:0000313" key="2">
    <source>
        <dbReference type="EMBL" id="NUW44830.1"/>
    </source>
</evidence>